<sequence length="101" mass="10548">MPADAPSRSDRALFLGLTLAGLAAVAAPDLVLAAAPPCLVTLVTGHPCWGCGLTHALTAAAGLEWGKAWAFNPRVALVGPLLLWEYARLGRRVWAGRRPAP</sequence>
<gene>
    <name evidence="1" type="ORF">METESE_18580</name>
</gene>
<proteinExistence type="predicted"/>
<dbReference type="RefSeq" id="WP_243330955.1">
    <property type="nucleotide sequence ID" value="NZ_AP027081.1"/>
</dbReference>
<evidence type="ECO:0008006" key="3">
    <source>
        <dbReference type="Google" id="ProtNLM"/>
    </source>
</evidence>
<name>A0AA48GWE6_9BACT</name>
<organism evidence="1 2">
    <name type="scientific">Mesoterricola sediminis</name>
    <dbReference type="NCBI Taxonomy" id="2927980"/>
    <lineage>
        <taxon>Bacteria</taxon>
        <taxon>Pseudomonadati</taxon>
        <taxon>Acidobacteriota</taxon>
        <taxon>Holophagae</taxon>
        <taxon>Holophagales</taxon>
        <taxon>Holophagaceae</taxon>
        <taxon>Mesoterricola</taxon>
    </lineage>
</organism>
<reference evidence="1" key="1">
    <citation type="journal article" date="2023" name="Int. J. Syst. Evol. Microbiol.">
        <title>Mesoterricola silvestris gen. nov., sp. nov., Mesoterricola sediminis sp. nov., Geothrix oryzae sp. nov., Geothrix edaphica sp. nov., Geothrix rubra sp. nov., and Geothrix limicola sp. nov., six novel members of Acidobacteriota isolated from soils.</title>
        <authorList>
            <person name="Itoh H."/>
            <person name="Sugisawa Y."/>
            <person name="Mise K."/>
            <person name="Xu Z."/>
            <person name="Kuniyasu M."/>
            <person name="Ushijima N."/>
            <person name="Kawano K."/>
            <person name="Kobayashi E."/>
            <person name="Shiratori Y."/>
            <person name="Masuda Y."/>
            <person name="Senoo K."/>
        </authorList>
    </citation>
    <scope>NUCLEOTIDE SEQUENCE</scope>
    <source>
        <strain evidence="1">W786</strain>
    </source>
</reference>
<dbReference type="Pfam" id="PF10825">
    <property type="entry name" value="DUF2752"/>
    <property type="match status" value="1"/>
</dbReference>
<dbReference type="InterPro" id="IPR021215">
    <property type="entry name" value="DUF2752"/>
</dbReference>
<dbReference type="AlphaFoldDB" id="A0AA48GWE6"/>
<dbReference type="EMBL" id="AP027081">
    <property type="protein sequence ID" value="BDU76900.1"/>
    <property type="molecule type" value="Genomic_DNA"/>
</dbReference>
<dbReference type="Proteomes" id="UP001228113">
    <property type="component" value="Chromosome"/>
</dbReference>
<evidence type="ECO:0000313" key="1">
    <source>
        <dbReference type="EMBL" id="BDU76900.1"/>
    </source>
</evidence>
<accession>A0AA48GWE6</accession>
<dbReference type="KEGG" id="msea:METESE_18580"/>
<protein>
    <recommendedName>
        <fullName evidence="3">DUF2752 domain-containing protein</fullName>
    </recommendedName>
</protein>
<keyword evidence="2" id="KW-1185">Reference proteome</keyword>
<evidence type="ECO:0000313" key="2">
    <source>
        <dbReference type="Proteomes" id="UP001228113"/>
    </source>
</evidence>